<dbReference type="AlphaFoldDB" id="A0A1R4JX62"/>
<evidence type="ECO:0000313" key="1">
    <source>
        <dbReference type="EMBL" id="SJN36647.1"/>
    </source>
</evidence>
<dbReference type="EMBL" id="FUKO01000021">
    <property type="protein sequence ID" value="SJN36647.1"/>
    <property type="molecule type" value="Genomic_DNA"/>
</dbReference>
<organism evidence="1 2">
    <name type="scientific">Microbacterium esteraromaticum</name>
    <dbReference type="NCBI Taxonomy" id="57043"/>
    <lineage>
        <taxon>Bacteria</taxon>
        <taxon>Bacillati</taxon>
        <taxon>Actinomycetota</taxon>
        <taxon>Actinomycetes</taxon>
        <taxon>Micrococcales</taxon>
        <taxon>Microbacteriaceae</taxon>
        <taxon>Microbacterium</taxon>
    </lineage>
</organism>
<keyword evidence="2" id="KW-1185">Reference proteome</keyword>
<evidence type="ECO:0000313" key="2">
    <source>
        <dbReference type="Proteomes" id="UP000196320"/>
    </source>
</evidence>
<proteinExistence type="predicted"/>
<name>A0A1R4JX62_9MICO</name>
<gene>
    <name evidence="1" type="ORF">FM104_09330</name>
</gene>
<dbReference type="Proteomes" id="UP000196320">
    <property type="component" value="Unassembled WGS sequence"/>
</dbReference>
<accession>A0A1R4JX62</accession>
<reference evidence="1 2" key="1">
    <citation type="submission" date="2017-02" db="EMBL/GenBank/DDBJ databases">
        <authorList>
            <person name="Peterson S.W."/>
        </authorList>
    </citation>
    <scope>NUCLEOTIDE SEQUENCE [LARGE SCALE GENOMIC DNA]</scope>
    <source>
        <strain evidence="1 2">B Mb 05.01</strain>
    </source>
</reference>
<sequence>MFLVASAVEFVRHDPDLAALGVRSKEFHRCVVPTRVLRALDQ</sequence>
<protein>
    <submittedName>
        <fullName evidence="1">Uncharacterized protein</fullName>
    </submittedName>
</protein>